<dbReference type="InterPro" id="IPR018247">
    <property type="entry name" value="EF_Hand_1_Ca_BS"/>
</dbReference>
<dbReference type="Pfam" id="PF13946">
    <property type="entry name" value="DUF4214"/>
    <property type="match status" value="1"/>
</dbReference>
<dbReference type="InterPro" id="IPR015919">
    <property type="entry name" value="Cadherin-like_sf"/>
</dbReference>
<gene>
    <name evidence="5" type="ORF">PM02_18200</name>
</gene>
<accession>A0A061SPT7</accession>
<dbReference type="InterPro" id="IPR001343">
    <property type="entry name" value="Hemolysn_Ca-bd"/>
</dbReference>
<reference evidence="5 6" key="1">
    <citation type="journal article" date="2014" name="Genome Announc.">
        <title>Draft Genome Sequences of Two Isolates of the Roseobacter Group, Sulfitobacter sp. Strains 3SOLIMAR09 and 1FIGIMAR09, from Harbors of Mallorca Island (Mediterranean Sea).</title>
        <authorList>
            <person name="Mas-Llado M."/>
            <person name="Pina-Villalonga J.M."/>
            <person name="Brunet-Galmes I."/>
            <person name="Nogales B."/>
            <person name="Bosch R."/>
        </authorList>
    </citation>
    <scope>NUCLEOTIDE SEQUENCE [LARGE SCALE GENOMIC DNA]</scope>
    <source>
        <strain evidence="5 6">1FIGIMAR09</strain>
    </source>
</reference>
<dbReference type="Pfam" id="PF00353">
    <property type="entry name" value="HemolysinCabind"/>
    <property type="match status" value="12"/>
</dbReference>
<dbReference type="Pfam" id="PF17963">
    <property type="entry name" value="Big_9"/>
    <property type="match status" value="4"/>
</dbReference>
<dbReference type="PROSITE" id="PS00330">
    <property type="entry name" value="HEMOLYSIN_CALCIUM"/>
    <property type="match status" value="1"/>
</dbReference>
<dbReference type="GO" id="GO:0005576">
    <property type="term" value="C:extracellular region"/>
    <property type="evidence" value="ECO:0007669"/>
    <property type="project" value="UniProtKB-SubCell"/>
</dbReference>
<dbReference type="EMBL" id="JEMU01000022">
    <property type="protein sequence ID" value="KAJ01648.1"/>
    <property type="molecule type" value="Genomic_DNA"/>
</dbReference>
<feature type="region of interest" description="Disordered" evidence="3">
    <location>
        <begin position="1132"/>
        <end position="1155"/>
    </location>
</feature>
<dbReference type="Proteomes" id="UP000027337">
    <property type="component" value="Unassembled WGS sequence"/>
</dbReference>
<evidence type="ECO:0000256" key="1">
    <source>
        <dbReference type="ARBA" id="ARBA00004613"/>
    </source>
</evidence>
<dbReference type="Pfam" id="PF17803">
    <property type="entry name" value="Cadherin_4"/>
    <property type="match status" value="4"/>
</dbReference>
<dbReference type="InterPro" id="IPR040853">
    <property type="entry name" value="RapA2_cadherin-like"/>
</dbReference>
<keyword evidence="2" id="KW-0964">Secreted</keyword>
<dbReference type="NCBIfam" id="NF012211">
    <property type="entry name" value="tand_rpt_95"/>
    <property type="match status" value="5"/>
</dbReference>
<sequence>MSINLGQLSTKEAITAIYIGYFDRAPDPTGLDYWIGRADAGMPLSAIAESFSEQVESTTEYPYFVTPSVASAQAFLTQVYVNLFNRAPDGPGLAYWTNELTSGNTPVGEIILNIISGATDSAAGNDMTTVLNKIEVGCDWAVDAANAGINANPFTDDPEAVAGAKAALDGVDDTAASVTAALAETDAFIAGYGNDDPITTPATAAADEDVVLNSFVEATDPDGDTLTYSVAPSGTTSNGTLVMNADGSYVYTPNADFVGSDSFTYQVTDGNGGSATGTVAITVSNTNDAPIASNVIATTAEDNAVTVTPVSSDIDLGDTATYSVGSNPSNGSVVVNANGTFTYTPNADFFGTDAFDYIVTDAAGATSTATATVTVTAVDDAPVAQDASSNATEGGAVVSGAVVATDVDSASITYALTGAAPAGLTFNADGSYSFDPTVAAYDALDTGETATISVTYTATASGASSNAATLEIVVTGTNDAPVAAAVQGNATEDGPAVTLDLAAATSDVDGETLTYSLVTGAAGLSVNATTGLVTLDPSDAAYQSLAQGETLNVGAVYAVTDGTVTVQNTISFTVTGTNDVPTASDLTVGGVENTVVIGAVAADDVDGDVLTYTATDAQNGDVSMDAATGQFEFTPTANFSGTASFKFTVTDSTGAVSAEQTVTLNILDVVNVLTPGIDVINLTGAGAEVVQGNQDTFNSGDEVTGGAEDTLHVSISGDNGGPLTFSGIEVNLGELVVTNDDAGQNPARFDMSGSQVDTVATENSTNSIFFSSVAMNADSDADGHDEINFELRNLTNGMDAFLDIENAAAAGLDEVNLLVVDSDDDAQDASTIGLVAAPTTTIANLGDDSVDAGIDRVNLSTMGSTGEVLIEDLNTQGTEQLFIQTDVDLVIGDNDGDSDTIENDQSSSIVEVDATANGLSTGGIALSIASSDGGSFAEHDGVAGNETKVTLGSGDDTLISSDTDDLIDAGEGHNLIEAGNGINDVTAGDGNNDITTGTGRDEVTVGDGNNDIDVGDGSNTVTAGDGNNDITGGDNDDTVTVGNGDNDIATGAGEDLINAGDGANTIDAGDDDDVVNAGNGGNTIDLGAGDDEATTGDGADEVTLGMGDDTVSTGAGDDVIIGGADFDASWTGNDTPASNPLDPKNDVIDGGDGRDELRADAGSVDENFDQVDSVEIFTQTSAGTTVLSGDNNAPGTSHAEDAGIDTINTDFGYTGDDVIDASTFAGDLTVNFGGGDDVITTGSGNDTFNSEATVTDADLLDGGVGNDTLNLDSDTTLTVANGITGFETWNLDTADNGSNNDIFGNQYNISLSDANTPDINGFPLSPATLTIDGSSLSADVDGIGPDQAETLMLDGSAVTTFQLDVTSGDANDTITLGSLNDNVVSGAGNDDIDLLAGNNTFDAGTGNDDVTLGTGNDSGTLGEGNDDLFVTTATLNQFDGPISGGDGFDYVRSNSGLTDVDFTGLTEFEALVVSDSVSETQMGAEAVESGINTVYLTNGNDDLNAAAFDANISVFGYNGNDEIDTGAGDDYVLSGSGDSTINTRGGDDRVVMGSGDDTVDLGAGDDTLQVHDGELTTADVVEGGADVDTIQLMNGPYESPNANAGVDAAFSLSNVTNVERLSFADATGPGDEEINALLDVDTVNEDVAQTHNISISGAQTDVDTVTDFEIDADNLSDGLDTVNINLLNTIDQDYRFNILGGLASTNIVKEEGGANFNITAVLGAGSDSLSIAGNELGGNVPSIDFGAGVDSLILLGGSQNQDDDYEGVVTGTLERLTSDGNVLMATLGSEAARAGLNEIDTTPGGSDIELDVTFVNDVSFTLGANDDVIDASAAAGAMTFNVVEGNTDASDDISGGSSANDRFLITSSGAAGDDFSNVDGVENFEVIGSPSNDVGMIFSNGSFGDVASNRINVDATILDDGNANTLTEGGLILDASGVNNGGAFDIDAGNGSDNIQTGNGSDVINLGLGDDTVDSGAGNDQVTGSDGDKDVTTGAGEDTITLGDGNNTVDSGDDDDMVTVGDGNNTITTGGGEDTVVVGEGNNTITTGSGDDSVTTGNGDNVVDLGEGTDVAVTGSGDDLITGGGQADMLTGGAGEDDFRYVSVSDSRGLVRDTITDFDTTEDDEILIETQVILEALEARFGVGAVPAGYLLGSPLPLGTSRMNNAGNDNGGPGFAVDGLDAQGAISQNANDFVFDYILEVNTAQNYVKLWVDVNDDGVLNGQDLQIFLPSVAALTDEDHIRLIDTVAPVVPDEFLTVQEVRHNDVDETANGVDEVRGDFDAADADGAAPDDVATYAGDTTLEGQMDGTDSGGGPVTYTASVVVGTYGTFTLLADGSYTYETGATAGQQAAIEALDDFDVETDTLTVTAFDGYGNSSTATVTVTVEGADDDPTFTTVPAAPVVFEDEVNGATANLSGTFVAADVDAGDVVSFGLNGGTENLGSLAITVGGVIVAPGSVAFEGVYGTMVIDQSGGYTYTPGATAAQATNIQQLSDGQVESDPFTVELFDGDDAVVPQAFNVTVTGENDQPSITITTPVSADAALTEGDPYTATFQANILDIDVNDTVDVTVGAPALTNGGASTGDAVAAAGAVSFDGTGLLTPGAVNLLADPTAGSDQTFTFSAAAGTFDFLAEGEVLEIAYTLTATDDSGVAVDDTDSTVVTVVVTGTNDAPTISVVPANGDSNSDVETETDIALLDMTGSLTALDLDLNDTVAITTALSSATLTEGGAPDVVSAPLQADIDLSSFTVLPTAANADAPAGDSIAWTFSSNTAEFDALQQGDILTLEYVVTVTDSQGATGNETVSLVIIGTNDEPVINSIDNTLTVYTEAASQTDVVENISVSGVVNFTDLDVTDEVDFAATGAGTFTYNTVTYATAAAAVAAIDTAVGTPAANVDSITQSFNALTASTTIQVITNEVSTGVAQDVTMNYIANNVDLDWLREGDTLEIEFQIQATDEFGAVSNTMPYTVTITGTNDVPVITAGDNVTTAGETADDSVDTAFAVTGVTGTLTVSDGDVGDTLSQVGPQGDAVVTYNAGAVPTDTAGAPTAQNTDSVSASITALQAGANLVITPGTSNGESLDLNWAYNAAATDLDWLREGDNLTLTYTVTVNDGTDDSTNPTTQTIVINVTGENDGPVISAAADPADITEVAGDSSAQVIAPVSGSFDVTDQDLGDTLSYAATGSATISWNGGSSTDITTLTAPQQADIATLAATARLDFSTAPTTTTGEIQTVNYTYSSAAVDLDWLDSGESLTLTYTVAVDDNAGTGTSTDTTTVTITILGTDDDPIAVADTNTTDQDTILNVAATGVLSNDVAVDANDTITVTMFDGLPVPPGPGGASAAIGDGGILTMYADGSYDFDPNGQYAFLDDGENLTETVTYTITTDDGETATATLSITVTGVNDAPTAVDDISPAAITEDDGAIAGGLSVLDNDSDPDVEPITVAGINGGGGATIGVATAIASGAEVTMTAAGTFDYNPNGQFEYLAVGETATDTFTYQVTDGDLTSTATVTVTINGVNDAPVAVVDTGATDEDSVLNVGPLVGVVSNDTDVDASDTLTVGLVDGAPANVGVPTAGDTGGLFTINVDGSYTFDPNGDYDDLAVGGSRDSVISYQVTDGNGGVSTSTVTVTVSGVNDAPVAADDAETVGEDDGATAGTNVLANDTDADTDPAADTLTVTAVDGSGANVGVAVATAGGALVTILANGDITVDPNGAYDSLGAGDSATETVTYTVSDGNGGSDTATVTVTINGANDAPVMNAISATATGFDLTSTDAESDALTFTEANVAILGTPNNDGTSASFAAVEGTDSQDQIGVTDGSLSDTDIGGTTYGLTQGTAGADTYVSSGETIDFMFGFGGDDTLTGGTGDDYINGGDGADEMTGGAGGDTFVVSDGDTIIDFGTGADLIDVDETVIANVAGASIAIGKGTGTQDHFVTNGLEIVDGSLSTAASLSTTDVAAYLADFDLGGANTFGYTYENGGVITGAVGTYFAVTDGTDTGIFFADQTGNGDNIIDAAELTLEVTLQGVTTAGVNATGFVDFV</sequence>
<dbReference type="InterPro" id="IPR013783">
    <property type="entry name" value="Ig-like_fold"/>
</dbReference>
<comment type="subcellular location">
    <subcellularLocation>
        <location evidence="1">Secreted</location>
    </subcellularLocation>
</comment>
<dbReference type="InterPro" id="IPR002126">
    <property type="entry name" value="Cadherin-like_dom"/>
</dbReference>
<protein>
    <recommendedName>
        <fullName evidence="4">Cadherin domain-containing protein</fullName>
    </recommendedName>
</protein>
<dbReference type="Gene3D" id="2.60.40.10">
    <property type="entry name" value="Immunoglobulins"/>
    <property type="match status" value="2"/>
</dbReference>
<evidence type="ECO:0000313" key="5">
    <source>
        <dbReference type="EMBL" id="KAJ01648.1"/>
    </source>
</evidence>
<feature type="region of interest" description="Disordered" evidence="3">
    <location>
        <begin position="1969"/>
        <end position="1998"/>
    </location>
</feature>
<dbReference type="GO" id="GO:0007156">
    <property type="term" value="P:homophilic cell adhesion via plasma membrane adhesion molecules"/>
    <property type="evidence" value="ECO:0007669"/>
    <property type="project" value="InterPro"/>
</dbReference>
<dbReference type="NCBIfam" id="TIGR01965">
    <property type="entry name" value="VCBS_repeat"/>
    <property type="match status" value="13"/>
</dbReference>
<dbReference type="RefSeq" id="WP_037911220.1">
    <property type="nucleotide sequence ID" value="NZ_JEMU01000022.1"/>
</dbReference>
<dbReference type="Gene3D" id="2.160.20.160">
    <property type="match status" value="2"/>
</dbReference>
<feature type="compositionally biased region" description="Basic and acidic residues" evidence="3">
    <location>
        <begin position="1143"/>
        <end position="1155"/>
    </location>
</feature>
<dbReference type="InterPro" id="IPR018511">
    <property type="entry name" value="Hemolysin-typ_Ca-bd_CS"/>
</dbReference>
<dbReference type="eggNOG" id="COG0823">
    <property type="taxonomic scope" value="Bacteria"/>
</dbReference>
<dbReference type="InterPro" id="IPR025282">
    <property type="entry name" value="DUF4214"/>
</dbReference>
<dbReference type="Gene3D" id="2.150.10.10">
    <property type="entry name" value="Serralysin-like metalloprotease, C-terminal"/>
    <property type="match status" value="2"/>
</dbReference>
<dbReference type="STRING" id="83219.PM02_18200"/>
<dbReference type="PANTHER" id="PTHR38340:SF1">
    <property type="entry name" value="S-LAYER PROTEIN"/>
    <property type="match status" value="1"/>
</dbReference>
<feature type="domain" description="Cadherin" evidence="4">
    <location>
        <begin position="3543"/>
        <end position="3638"/>
    </location>
</feature>
<evidence type="ECO:0000259" key="4">
    <source>
        <dbReference type="PROSITE" id="PS50268"/>
    </source>
</evidence>
<comment type="caution">
    <text evidence="5">The sequence shown here is derived from an EMBL/GenBank/DDBJ whole genome shotgun (WGS) entry which is preliminary data.</text>
</comment>
<keyword evidence="6" id="KW-1185">Reference proteome</keyword>
<dbReference type="eggNOG" id="COG2931">
    <property type="taxonomic scope" value="Bacteria"/>
</dbReference>
<evidence type="ECO:0000313" key="6">
    <source>
        <dbReference type="Proteomes" id="UP000027337"/>
    </source>
</evidence>
<feature type="compositionally biased region" description="Low complexity" evidence="3">
    <location>
        <begin position="1024"/>
        <end position="1047"/>
    </location>
</feature>
<dbReference type="GO" id="GO:0005509">
    <property type="term" value="F:calcium ion binding"/>
    <property type="evidence" value="ECO:0007669"/>
    <property type="project" value="InterPro"/>
</dbReference>
<evidence type="ECO:0000256" key="2">
    <source>
        <dbReference type="ARBA" id="ARBA00022525"/>
    </source>
</evidence>
<proteinExistence type="predicted"/>
<dbReference type="SUPFAM" id="SSF49313">
    <property type="entry name" value="Cadherin-like"/>
    <property type="match status" value="1"/>
</dbReference>
<dbReference type="SUPFAM" id="SSF51120">
    <property type="entry name" value="beta-Roll"/>
    <property type="match status" value="5"/>
</dbReference>
<feature type="region of interest" description="Disordered" evidence="3">
    <location>
        <begin position="1062"/>
        <end position="1093"/>
    </location>
</feature>
<organism evidence="5 6">
    <name type="scientific">Sulfitobacter mediterraneus</name>
    <dbReference type="NCBI Taxonomy" id="83219"/>
    <lineage>
        <taxon>Bacteria</taxon>
        <taxon>Pseudomonadati</taxon>
        <taxon>Pseudomonadota</taxon>
        <taxon>Alphaproteobacteria</taxon>
        <taxon>Rhodobacterales</taxon>
        <taxon>Roseobacteraceae</taxon>
        <taxon>Sulfitobacter</taxon>
    </lineage>
</organism>
<dbReference type="PANTHER" id="PTHR38340">
    <property type="entry name" value="S-LAYER PROTEIN"/>
    <property type="match status" value="1"/>
</dbReference>
<dbReference type="GO" id="GO:0016020">
    <property type="term" value="C:membrane"/>
    <property type="evidence" value="ECO:0007669"/>
    <property type="project" value="InterPro"/>
</dbReference>
<evidence type="ECO:0000256" key="3">
    <source>
        <dbReference type="SAM" id="MobiDB-lite"/>
    </source>
</evidence>
<feature type="compositionally biased region" description="Low complexity" evidence="3">
    <location>
        <begin position="1005"/>
        <end position="1017"/>
    </location>
</feature>
<dbReference type="SMART" id="SM00112">
    <property type="entry name" value="CA"/>
    <property type="match status" value="2"/>
</dbReference>
<dbReference type="InterPro" id="IPR010221">
    <property type="entry name" value="VCBS_dom"/>
</dbReference>
<dbReference type="InterPro" id="IPR011049">
    <property type="entry name" value="Serralysin-like_metalloprot_C"/>
</dbReference>
<dbReference type="eggNOG" id="COG4932">
    <property type="taxonomic scope" value="Bacteria"/>
</dbReference>
<dbReference type="eggNOG" id="COG2373">
    <property type="taxonomic scope" value="Bacteria"/>
</dbReference>
<feature type="domain" description="Cadherin" evidence="4">
    <location>
        <begin position="198"/>
        <end position="292"/>
    </location>
</feature>
<feature type="domain" description="Cadherin" evidence="4">
    <location>
        <begin position="395"/>
        <end position="483"/>
    </location>
</feature>
<feature type="domain" description="Cadherin" evidence="4">
    <location>
        <begin position="2258"/>
        <end position="2394"/>
    </location>
</feature>
<dbReference type="PROSITE" id="PS50268">
    <property type="entry name" value="CADHERIN_2"/>
    <property type="match status" value="4"/>
</dbReference>
<dbReference type="Gene3D" id="2.60.40.2810">
    <property type="match status" value="2"/>
</dbReference>
<dbReference type="InterPro" id="IPR050557">
    <property type="entry name" value="RTX_toxin/Mannuronan_C5-epim"/>
</dbReference>
<dbReference type="PROSITE" id="PS00018">
    <property type="entry name" value="EF_HAND_1"/>
    <property type="match status" value="1"/>
</dbReference>
<name>A0A061SPT7_9RHOB</name>
<feature type="region of interest" description="Disordered" evidence="3">
    <location>
        <begin position="1005"/>
        <end position="1047"/>
    </location>
</feature>
<dbReference type="eggNOG" id="COG5295">
    <property type="taxonomic scope" value="Bacteria"/>
</dbReference>